<organism evidence="2 3">
    <name type="scientific">Boletus reticuloceps</name>
    <dbReference type="NCBI Taxonomy" id="495285"/>
    <lineage>
        <taxon>Eukaryota</taxon>
        <taxon>Fungi</taxon>
        <taxon>Dikarya</taxon>
        <taxon>Basidiomycota</taxon>
        <taxon>Agaricomycotina</taxon>
        <taxon>Agaricomycetes</taxon>
        <taxon>Agaricomycetidae</taxon>
        <taxon>Boletales</taxon>
        <taxon>Boletineae</taxon>
        <taxon>Boletaceae</taxon>
        <taxon>Boletoideae</taxon>
        <taxon>Boletus</taxon>
    </lineage>
</organism>
<comment type="caution">
    <text evidence="2">The sequence shown here is derived from an EMBL/GenBank/DDBJ whole genome shotgun (WGS) entry which is preliminary data.</text>
</comment>
<evidence type="ECO:0000313" key="3">
    <source>
        <dbReference type="Proteomes" id="UP000683000"/>
    </source>
</evidence>
<gene>
    <name evidence="2" type="ORF">JVT61DRAFT_757</name>
</gene>
<feature type="region of interest" description="Disordered" evidence="1">
    <location>
        <begin position="108"/>
        <end position="153"/>
    </location>
</feature>
<feature type="compositionally biased region" description="Low complexity" evidence="1">
    <location>
        <begin position="110"/>
        <end position="124"/>
    </location>
</feature>
<sequence>MIASYHLVASLNKPGIAMNLSTFAFTPSKYWVFPIAFAGLPWVFWRFVPLPPGMLQRIKALLAGGKSKEEEERERAREERAKKLEETVKATAEENRKLTEEVAQLKTSHQKALSESSALSQSLKRAQDDKAATQQSLRREEDDKGRALSQSQRLKTELEGVRRQLESKDVELKNLRNELQHAQTKRDELTTLLEARTRELKAAQVYLTKADTLSGAEVIALVDAVNVEILQTAAFISDSYDFVRQPAHVDEVKEASTRISELMGPTLTHLLGSVLHSEDPLLVQIALQGATVEFSRWIIMTWDFDGLQAEQPLAEIYNDIRETEPQAVGGRWRALTRAHAQKVALQETDLHATMVSHISDTLVIILVASGCTKSYEEAYRMFTQKFGERISNIVKMASRLNKAMGEEVTSADLWPTNAIMGDKFDGATMDNFETQGEDSQGKTILCTTALGLQRSEKVMQGNAVEFKNTILLKPKVALESVADALDRDGE</sequence>
<name>A0A8I2YZ82_9AGAM</name>
<dbReference type="OrthoDB" id="3222645at2759"/>
<dbReference type="AlphaFoldDB" id="A0A8I2YZ82"/>
<dbReference type="Proteomes" id="UP000683000">
    <property type="component" value="Unassembled WGS sequence"/>
</dbReference>
<protein>
    <submittedName>
        <fullName evidence="2">Uncharacterized protein</fullName>
    </submittedName>
</protein>
<evidence type="ECO:0000256" key="1">
    <source>
        <dbReference type="SAM" id="MobiDB-lite"/>
    </source>
</evidence>
<evidence type="ECO:0000313" key="2">
    <source>
        <dbReference type="EMBL" id="KAG6382114.1"/>
    </source>
</evidence>
<dbReference type="EMBL" id="JAGFBS010000001">
    <property type="protein sequence ID" value="KAG6382114.1"/>
    <property type="molecule type" value="Genomic_DNA"/>
</dbReference>
<reference evidence="2" key="1">
    <citation type="submission" date="2021-03" db="EMBL/GenBank/DDBJ databases">
        <title>Evolutionary innovations through gain and loss of genes in the ectomycorrhizal Boletales.</title>
        <authorList>
            <person name="Wu G."/>
            <person name="Miyauchi S."/>
            <person name="Morin E."/>
            <person name="Yang Z.-L."/>
            <person name="Xu J."/>
            <person name="Martin F.M."/>
        </authorList>
    </citation>
    <scope>NUCLEOTIDE SEQUENCE</scope>
    <source>
        <strain evidence="2">BR01</strain>
    </source>
</reference>
<accession>A0A8I2YZ82</accession>
<feature type="compositionally biased region" description="Basic and acidic residues" evidence="1">
    <location>
        <begin position="125"/>
        <end position="146"/>
    </location>
</feature>
<proteinExistence type="predicted"/>
<keyword evidence="3" id="KW-1185">Reference proteome</keyword>